<accession>A0AAX1TLK1</accession>
<protein>
    <recommendedName>
        <fullName evidence="3">DUF5067 domain-containing protein</fullName>
    </recommendedName>
</protein>
<dbReference type="Proteomes" id="UP000249008">
    <property type="component" value="Chromosome 1"/>
</dbReference>
<proteinExistence type="predicted"/>
<evidence type="ECO:0000313" key="1">
    <source>
        <dbReference type="EMBL" id="SQJ12848.1"/>
    </source>
</evidence>
<dbReference type="AlphaFoldDB" id="A0AAX1TLK1"/>
<dbReference type="EMBL" id="LS483487">
    <property type="protein sequence ID" value="SQJ12848.1"/>
    <property type="molecule type" value="Genomic_DNA"/>
</dbReference>
<dbReference type="RefSeq" id="WP_005980443.1">
    <property type="nucleotide sequence ID" value="NZ_BAABXY010000001.1"/>
</dbReference>
<evidence type="ECO:0008006" key="3">
    <source>
        <dbReference type="Google" id="ProtNLM"/>
    </source>
</evidence>
<reference evidence="1 2" key="1">
    <citation type="submission" date="2018-06" db="EMBL/GenBank/DDBJ databases">
        <authorList>
            <consortium name="Pathogen Informatics"/>
            <person name="Doyle S."/>
        </authorList>
    </citation>
    <scope>NUCLEOTIDE SEQUENCE [LARGE SCALE GENOMIC DNA]</scope>
    <source>
        <strain evidence="1 2">NCTC12112</strain>
    </source>
</reference>
<evidence type="ECO:0000313" key="2">
    <source>
        <dbReference type="Proteomes" id="UP000249008"/>
    </source>
</evidence>
<dbReference type="GeneID" id="78454062"/>
<dbReference type="KEGG" id="ful:C4N20_04520"/>
<organism evidence="1 2">
    <name type="scientific">Fusobacterium ulcerans</name>
    <dbReference type="NCBI Taxonomy" id="861"/>
    <lineage>
        <taxon>Bacteria</taxon>
        <taxon>Fusobacteriati</taxon>
        <taxon>Fusobacteriota</taxon>
        <taxon>Fusobacteriia</taxon>
        <taxon>Fusobacteriales</taxon>
        <taxon>Fusobacteriaceae</taxon>
        <taxon>Fusobacterium</taxon>
    </lineage>
</organism>
<gene>
    <name evidence="1" type="ORF">NCTC12112_02790</name>
</gene>
<sequence>MKKIIFLFLCLYSLAFGIVDFNEVNWGDSKSSLDLIFPKLKEEPSLYPDMKIYAFEKPNANVSKYTFYLTNGRLFKIEVLFNKETVGRNEIKQIYDDLVQKMGKPISKNPIDQKFNGLNLKGNSLKFVPNISTSVYYKGVDTVDDLGKMIDSNLIIEYVDATKE</sequence>
<name>A0AAX1TLK1_9FUSO</name>